<evidence type="ECO:0000259" key="16">
    <source>
        <dbReference type="Pfam" id="PF18076"/>
    </source>
</evidence>
<comment type="pathway">
    <text evidence="2 12">Purine metabolism; IMP biosynthesis via de novo pathway; 5-amino-1-(5-phospho-D-ribosyl)imidazole from N(2)-formyl-N(1)-(5-phospho-D-ribosyl)glycinamide: step 1/2.</text>
</comment>
<dbReference type="InterPro" id="IPR010918">
    <property type="entry name" value="PurM-like_C_dom"/>
</dbReference>
<keyword evidence="9 12" id="KW-0067">ATP-binding</keyword>
<keyword evidence="8 12" id="KW-0658">Purine biosynthesis</keyword>
<dbReference type="Gene3D" id="1.10.8.750">
    <property type="entry name" value="Phosphoribosylformylglycinamidine synthase, linker domain"/>
    <property type="match status" value="1"/>
</dbReference>
<feature type="domain" description="Phosphoribosylformylglycinamidine synthase N-terminal" evidence="16">
    <location>
        <begin position="17"/>
        <end position="113"/>
    </location>
</feature>
<protein>
    <recommendedName>
        <fullName evidence="12">Phosphoribosylformylglycinamidine synthase</fullName>
        <shortName evidence="12">FGAM synthase</shortName>
        <shortName evidence="12">FGAMS</shortName>
        <ecNumber evidence="12">6.3.5.3</ecNumber>
    </recommendedName>
    <alternativeName>
        <fullName evidence="12">Formylglycinamide ribonucleotide amidotransferase</fullName>
        <shortName evidence="12">FGAR amidotransferase</shortName>
        <shortName evidence="12">FGAR-AT</shortName>
    </alternativeName>
</protein>
<evidence type="ECO:0000259" key="17">
    <source>
        <dbReference type="Pfam" id="PF22689"/>
    </source>
</evidence>
<dbReference type="HAMAP" id="MF_00419">
    <property type="entry name" value="PurL_1"/>
    <property type="match status" value="1"/>
</dbReference>
<dbReference type="FunFam" id="3.90.650.10:FF:000018">
    <property type="entry name" value="Phosphoribosylformylglycinamidine synthase"/>
    <property type="match status" value="1"/>
</dbReference>
<evidence type="ECO:0000256" key="3">
    <source>
        <dbReference type="ARBA" id="ARBA00008608"/>
    </source>
</evidence>
<comment type="subcellular location">
    <subcellularLocation>
        <location evidence="1 12">Cytoplasm</location>
    </subcellularLocation>
</comment>
<comment type="caution">
    <text evidence="18">The sequence shown here is derived from an EMBL/GenBank/DDBJ whole genome shotgun (WGS) entry which is preliminary data.</text>
</comment>
<dbReference type="InterPro" id="IPR040707">
    <property type="entry name" value="FGAR-AT_N"/>
</dbReference>
<evidence type="ECO:0000259" key="14">
    <source>
        <dbReference type="Pfam" id="PF02769"/>
    </source>
</evidence>
<comment type="similarity">
    <text evidence="3 12">In the N-terminal section; belongs to the FGAMS family.</text>
</comment>
<gene>
    <name evidence="12" type="primary">purL</name>
    <name evidence="18" type="ORF">EHV08_05220</name>
</gene>
<dbReference type="SUPFAM" id="SSF109736">
    <property type="entry name" value="FGAM synthase PurL, linker domain"/>
    <property type="match status" value="1"/>
</dbReference>
<dbReference type="EMBL" id="RYYU01000001">
    <property type="protein sequence ID" value="RUL59216.1"/>
    <property type="molecule type" value="Genomic_DNA"/>
</dbReference>
<keyword evidence="10 12" id="KW-0460">Magnesium</keyword>
<dbReference type="InterPro" id="IPR029062">
    <property type="entry name" value="Class_I_gatase-like"/>
</dbReference>
<evidence type="ECO:0000256" key="9">
    <source>
        <dbReference type="ARBA" id="ARBA00022840"/>
    </source>
</evidence>
<keyword evidence="5 12" id="KW-0436">Ligase</keyword>
<dbReference type="GO" id="GO:0005524">
    <property type="term" value="F:ATP binding"/>
    <property type="evidence" value="ECO:0007669"/>
    <property type="project" value="UniProtKB-UniRule"/>
</dbReference>
<dbReference type="NCBIfam" id="NF003672">
    <property type="entry name" value="PRK05297.1"/>
    <property type="match status" value="1"/>
</dbReference>
<comment type="caution">
    <text evidence="12">Lacks conserved residue(s) required for the propagation of feature annotation.</text>
</comment>
<evidence type="ECO:0000256" key="8">
    <source>
        <dbReference type="ARBA" id="ARBA00022755"/>
    </source>
</evidence>
<dbReference type="UniPathway" id="UPA00074">
    <property type="reaction ID" value="UER00128"/>
</dbReference>
<feature type="active site" evidence="12">
    <location>
        <position position="1291"/>
    </location>
</feature>
<evidence type="ECO:0000256" key="11">
    <source>
        <dbReference type="ARBA" id="ARBA00022962"/>
    </source>
</evidence>
<reference evidence="18 19" key="1">
    <citation type="submission" date="2018-12" db="EMBL/GenBank/DDBJ databases">
        <title>Genome sequencing of Prevotella sp. KCOM 3155 (= JS262).</title>
        <authorList>
            <person name="Kook J.-K."/>
            <person name="Park S.-N."/>
            <person name="Lim Y.K."/>
        </authorList>
    </citation>
    <scope>NUCLEOTIDE SEQUENCE [LARGE SCALE GENOMIC DNA]</scope>
    <source>
        <strain evidence="18 19">KCOM 3155</strain>
    </source>
</reference>
<dbReference type="InterPro" id="IPR036921">
    <property type="entry name" value="PurM-like_N_sf"/>
</dbReference>
<dbReference type="PANTHER" id="PTHR10099">
    <property type="entry name" value="PHOSPHORIBOSYLFORMYLGLYCINAMIDINE SYNTHASE"/>
    <property type="match status" value="1"/>
</dbReference>
<feature type="binding site" evidence="12">
    <location>
        <position position="710"/>
    </location>
    <ligand>
        <name>Mg(2+)</name>
        <dbReference type="ChEBI" id="CHEBI:18420"/>
    </ligand>
</feature>
<dbReference type="CDD" id="cd02204">
    <property type="entry name" value="PurL_repeat2"/>
    <property type="match status" value="1"/>
</dbReference>
<dbReference type="GO" id="GO:0046872">
    <property type="term" value="F:metal ion binding"/>
    <property type="evidence" value="ECO:0007669"/>
    <property type="project" value="UniProtKB-KW"/>
</dbReference>
<proteinExistence type="inferred from homology"/>
<evidence type="ECO:0000256" key="5">
    <source>
        <dbReference type="ARBA" id="ARBA00022598"/>
    </source>
</evidence>
<feature type="active site" description="Nucleophile" evidence="12">
    <location>
        <position position="1168"/>
    </location>
</feature>
<feature type="domain" description="PurM-like C-terminal" evidence="14">
    <location>
        <begin position="426"/>
        <end position="578"/>
    </location>
</feature>
<dbReference type="Pfam" id="PF18076">
    <property type="entry name" value="FGAR-AT_N"/>
    <property type="match status" value="1"/>
</dbReference>
<dbReference type="CDD" id="cd01740">
    <property type="entry name" value="GATase1_FGAR_AT"/>
    <property type="match status" value="1"/>
</dbReference>
<dbReference type="SUPFAM" id="SSF55326">
    <property type="entry name" value="PurM N-terminal domain-like"/>
    <property type="match status" value="3"/>
</dbReference>
<dbReference type="InterPro" id="IPR041609">
    <property type="entry name" value="PurL_linker"/>
</dbReference>
<dbReference type="GO" id="GO:0006189">
    <property type="term" value="P:'de novo' IMP biosynthetic process"/>
    <property type="evidence" value="ECO:0007669"/>
    <property type="project" value="UniProtKB-UniRule"/>
</dbReference>
<dbReference type="InterPro" id="IPR010073">
    <property type="entry name" value="PurL_large"/>
</dbReference>
<keyword evidence="6 12" id="KW-0479">Metal-binding</keyword>
<name>A0A432LK81_9BACT</name>
<feature type="domain" description="PurM-like C-terminal" evidence="14">
    <location>
        <begin position="828"/>
        <end position="948"/>
    </location>
</feature>
<comment type="function">
    <text evidence="12">Phosphoribosylformylglycinamidine synthase involved in the purines biosynthetic pathway. Catalyzes the ATP-dependent conversion of formylglycinamide ribonucleotide (FGAR) and glutamine to yield formylglycinamidine ribonucleotide (FGAM) and glutamate.</text>
</comment>
<dbReference type="RefSeq" id="WP_126678378.1">
    <property type="nucleotide sequence ID" value="NZ_RYYU01000001.1"/>
</dbReference>
<evidence type="ECO:0000313" key="19">
    <source>
        <dbReference type="Proteomes" id="UP000278983"/>
    </source>
</evidence>
<dbReference type="Gene3D" id="3.40.50.880">
    <property type="match status" value="1"/>
</dbReference>
<organism evidence="18 19">
    <name type="scientific">Prevotella koreensis</name>
    <dbReference type="NCBI Taxonomy" id="2490854"/>
    <lineage>
        <taxon>Bacteria</taxon>
        <taxon>Pseudomonadati</taxon>
        <taxon>Bacteroidota</taxon>
        <taxon>Bacteroidia</taxon>
        <taxon>Bacteroidales</taxon>
        <taxon>Prevotellaceae</taxon>
        <taxon>Prevotella</taxon>
    </lineage>
</organism>
<dbReference type="GO" id="GO:0005737">
    <property type="term" value="C:cytoplasm"/>
    <property type="evidence" value="ECO:0007669"/>
    <property type="project" value="UniProtKB-SubCell"/>
</dbReference>
<feature type="binding site" evidence="12">
    <location>
        <position position="671"/>
    </location>
    <ligand>
        <name>Mg(2+)</name>
        <dbReference type="ChEBI" id="CHEBI:18420"/>
    </ligand>
</feature>
<keyword evidence="7 12" id="KW-0547">Nucleotide-binding</keyword>
<dbReference type="SUPFAM" id="SSF56042">
    <property type="entry name" value="PurM C-terminal domain-like"/>
    <property type="match status" value="2"/>
</dbReference>
<feature type="binding site" evidence="12">
    <location>
        <position position="875"/>
    </location>
    <ligand>
        <name>Mg(2+)</name>
        <dbReference type="ChEBI" id="CHEBI:18420"/>
    </ligand>
</feature>
<comment type="subunit">
    <text evidence="12">Monomer.</text>
</comment>
<feature type="domain" description="Phosphoribosylformylglycinamidine synthase linker" evidence="15">
    <location>
        <begin position="127"/>
        <end position="176"/>
    </location>
</feature>
<keyword evidence="19" id="KW-1185">Reference proteome</keyword>
<dbReference type="Gene3D" id="3.30.1330.10">
    <property type="entry name" value="PurM-like, N-terminal domain"/>
    <property type="match status" value="2"/>
</dbReference>
<feature type="domain" description="FGAR-AT PurM N-terminal-like" evidence="17">
    <location>
        <begin position="641"/>
        <end position="794"/>
    </location>
</feature>
<evidence type="ECO:0000256" key="1">
    <source>
        <dbReference type="ARBA" id="ARBA00004496"/>
    </source>
</evidence>
<evidence type="ECO:0000256" key="10">
    <source>
        <dbReference type="ARBA" id="ARBA00022842"/>
    </source>
</evidence>
<evidence type="ECO:0000256" key="12">
    <source>
        <dbReference type="HAMAP-Rule" id="MF_00419"/>
    </source>
</evidence>
<dbReference type="EC" id="6.3.5.3" evidence="12"/>
<dbReference type="Pfam" id="PF13507">
    <property type="entry name" value="GATase_5"/>
    <property type="match status" value="1"/>
</dbReference>
<dbReference type="InterPro" id="IPR055181">
    <property type="entry name" value="FGAR-AT_PurM_N-like"/>
</dbReference>
<dbReference type="PANTHER" id="PTHR10099:SF1">
    <property type="entry name" value="PHOSPHORIBOSYLFORMYLGLYCINAMIDINE SYNTHASE"/>
    <property type="match status" value="1"/>
</dbReference>
<evidence type="ECO:0000256" key="13">
    <source>
        <dbReference type="SAM" id="MobiDB-lite"/>
    </source>
</evidence>
<dbReference type="FunFam" id="3.30.1330.10:FF:000016">
    <property type="entry name" value="Phosphoribosylformylglycinamidine synthase"/>
    <property type="match status" value="1"/>
</dbReference>
<evidence type="ECO:0000313" key="18">
    <source>
        <dbReference type="EMBL" id="RUL59216.1"/>
    </source>
</evidence>
<evidence type="ECO:0000256" key="4">
    <source>
        <dbReference type="ARBA" id="ARBA00022490"/>
    </source>
</evidence>
<dbReference type="SUPFAM" id="SSF52317">
    <property type="entry name" value="Class I glutamine amidotransferase-like"/>
    <property type="match status" value="1"/>
</dbReference>
<evidence type="ECO:0000259" key="15">
    <source>
        <dbReference type="Pfam" id="PF18072"/>
    </source>
</evidence>
<dbReference type="FunFam" id="3.40.50.880:FF:000055">
    <property type="entry name" value="Phosphoribosylformylglycinamidine synthase"/>
    <property type="match status" value="1"/>
</dbReference>
<accession>A0A432LK81</accession>
<dbReference type="SMART" id="SM01211">
    <property type="entry name" value="GATase_5"/>
    <property type="match status" value="1"/>
</dbReference>
<dbReference type="InterPro" id="IPR036676">
    <property type="entry name" value="PurM-like_C_sf"/>
</dbReference>
<dbReference type="Proteomes" id="UP000278983">
    <property type="component" value="Unassembled WGS sequence"/>
</dbReference>
<dbReference type="Gene3D" id="3.90.650.10">
    <property type="entry name" value="PurM-like C-terminal domain"/>
    <property type="match status" value="2"/>
</dbReference>
<evidence type="ECO:0000256" key="2">
    <source>
        <dbReference type="ARBA" id="ARBA00004920"/>
    </source>
</evidence>
<comment type="catalytic activity">
    <reaction evidence="12">
        <text>N(2)-formyl-N(1)-(5-phospho-beta-D-ribosyl)glycinamide + L-glutamine + ATP + H2O = 2-formamido-N(1)-(5-O-phospho-beta-D-ribosyl)acetamidine + L-glutamate + ADP + phosphate + H(+)</text>
        <dbReference type="Rhea" id="RHEA:17129"/>
        <dbReference type="ChEBI" id="CHEBI:15377"/>
        <dbReference type="ChEBI" id="CHEBI:15378"/>
        <dbReference type="ChEBI" id="CHEBI:29985"/>
        <dbReference type="ChEBI" id="CHEBI:30616"/>
        <dbReference type="ChEBI" id="CHEBI:43474"/>
        <dbReference type="ChEBI" id="CHEBI:58359"/>
        <dbReference type="ChEBI" id="CHEBI:147286"/>
        <dbReference type="ChEBI" id="CHEBI:147287"/>
        <dbReference type="ChEBI" id="CHEBI:456216"/>
        <dbReference type="EC" id="6.3.5.3"/>
    </reaction>
</comment>
<dbReference type="GO" id="GO:0004642">
    <property type="term" value="F:phosphoribosylformylglycinamidine synthase activity"/>
    <property type="evidence" value="ECO:0007669"/>
    <property type="project" value="UniProtKB-UniRule"/>
</dbReference>
<keyword evidence="11 12" id="KW-0315">Glutamine amidotransferase</keyword>
<feature type="region of interest" description="Disordered" evidence="13">
    <location>
        <begin position="324"/>
        <end position="344"/>
    </location>
</feature>
<dbReference type="PROSITE" id="PS51273">
    <property type="entry name" value="GATASE_TYPE_1"/>
    <property type="match status" value="1"/>
</dbReference>
<feature type="binding site" evidence="12">
    <location>
        <position position="877"/>
    </location>
    <ligand>
        <name>ATP</name>
        <dbReference type="ChEBI" id="CHEBI:30616"/>
    </ligand>
</feature>
<keyword evidence="4 12" id="KW-0963">Cytoplasm</keyword>
<feature type="region of interest" description="Disordered" evidence="13">
    <location>
        <begin position="1041"/>
        <end position="1066"/>
    </location>
</feature>
<feature type="binding site" evidence="12">
    <location>
        <position position="714"/>
    </location>
    <ligand>
        <name>Mg(2+)</name>
        <dbReference type="ChEBI" id="CHEBI:18420"/>
    </ligand>
</feature>
<dbReference type="Pfam" id="PF22689">
    <property type="entry name" value="FGAR-AT_PurM_N-like"/>
    <property type="match status" value="1"/>
</dbReference>
<dbReference type="OrthoDB" id="9804441at2"/>
<dbReference type="InterPro" id="IPR036604">
    <property type="entry name" value="PurS-like_sf"/>
</dbReference>
<evidence type="ECO:0000256" key="7">
    <source>
        <dbReference type="ARBA" id="ARBA00022741"/>
    </source>
</evidence>
<evidence type="ECO:0000256" key="6">
    <source>
        <dbReference type="ARBA" id="ARBA00022723"/>
    </source>
</evidence>
<dbReference type="SUPFAM" id="SSF82697">
    <property type="entry name" value="PurS-like"/>
    <property type="match status" value="1"/>
</dbReference>
<dbReference type="Pfam" id="PF18072">
    <property type="entry name" value="FGAR-AT_linker"/>
    <property type="match status" value="1"/>
</dbReference>
<dbReference type="Pfam" id="PF02769">
    <property type="entry name" value="AIRS_C"/>
    <property type="match status" value="2"/>
</dbReference>
<feature type="active site" evidence="12">
    <location>
        <position position="1289"/>
    </location>
</feature>
<sequence length="1329" mass="147437">MIFFFKTPTASIIATDADHQLNAQEINELCWLYGDAELLTTNGDFQTAVEGFFVGPRREMITPWSTNAVEITQNMNLHGIVRIEEFFPVADKNAEHDPMLQRMYERLDQTVFTVNHEPEPIKHVENLEEYNEREGLALSPAEIEYLHSVEKQLGRPLTDSEVFGFAQINSEHCRHKIFGGKFIIDGEEKESSLFSMIKKTTKENPHKILSAYKDNVAFSQGPVVEQFAPSDQSTSDWFRVKEIESVISLKAETHNFPTTVEPFNGAATGTGGEIRDRMGGGVGSWPIAGTAVYMTAYSRLDEGGMLSVERLALSEKSCGNDTSIAQPSTLNPHRSTLNPQPSTKPWEQILPVREWLYQTPEQILIKASNGASDFGNKFGQPLITGSVLTFEHQEGNEKYAYDKVIMLAGGVGYGTKRDCLKKEPQTGNKIVVVGGDNYRIGLGGGSVSSVDTGRYSNGIELNAIQRANPEMQKRAYNLVRALCEEEINPVVSIHDHGSAGHVNCLSELVEECGGEIDMTKLPIGDKTLSAKEIIANESQERMGLLIDEKHIDHVRRIAERERAPLYVVGETTGDAHFSFRQGDGKKPFDLDVAQMFGHSPVTVMQDETVERHYENVSYDNANANLDTLLKRVLSLEAVACKDWLTNKVDRSVTGKVARQQCQGEIQLPLSDCGVVALDYRGVKGIATALGHAPQAALANPAAGSVLSVAESLTNIVWAPLEEGLDSVSLSANWMWPCRSQKGEDARLYAAVEALSDFCCELHINVPTGKDSLSMSQQYPNGEKIIAPGTVIVSSGGEVADVRKVVSPVMVNDKATTLYHIDFSYDEQRLGGSAFAQTHGKVGDDVPTVKDPEYFRNAFNAVQDLINQGLVMAGHDISAGGLITTLLEMTFANREGGMNIDLSAFEGNDMVKILFAENPGAVIQIADSDIATVEAVLDKAEISYAQIGKPDPLRYIVVQKDSFCHCFDIDDMRNAWYETSHLLDRKQSFNGCADERAKNYKNQPLEMKFKEDFTGKLEQYGLGTLREERMLSVERLALSENDSDKTSSLHSAPSGDAFEAKRRKNPHRSTLNLPKAAIIREKGTNGEREMAYSLWLAGFDVKDVMMTDLISGRETLDEVNMIVFCGGFSNSDVLGSAKGWAGAFLFNPKAKEALERFYEREDTLSLGICNGCQLMVELGLLEEKEMRGANRDSKKRTRMLHNDSHKFESCFVSLAIPENNSVMLSSLSGTKLGIWVAHGEGKFSLPEPEEKYNIIAKYNYHNYPGNPNGSDYDTAGICSKDGRHLAMMPHFERAIFPWQNAWYPQDRRKDEVTPWIEAFVNARKWIEARQ</sequence>